<dbReference type="AlphaFoldDB" id="A0A645GJZ3"/>
<feature type="region of interest" description="Disordered" evidence="1">
    <location>
        <begin position="31"/>
        <end position="54"/>
    </location>
</feature>
<dbReference type="EMBL" id="VSSQ01075598">
    <property type="protein sequence ID" value="MPN26159.1"/>
    <property type="molecule type" value="Genomic_DNA"/>
</dbReference>
<accession>A0A645GJZ3</accession>
<evidence type="ECO:0000256" key="1">
    <source>
        <dbReference type="SAM" id="MobiDB-lite"/>
    </source>
</evidence>
<protein>
    <submittedName>
        <fullName evidence="2">Uncharacterized protein</fullName>
    </submittedName>
</protein>
<sequence length="68" mass="7073">MEQDEDVLSYALFPQVAMKFFEARKAAKEGKAPAAAPVPASKPTPAPAAAPKATPAGVTTLYVEDLSI</sequence>
<name>A0A645GJZ3_9ZZZZ</name>
<evidence type="ECO:0000313" key="2">
    <source>
        <dbReference type="EMBL" id="MPN26159.1"/>
    </source>
</evidence>
<reference evidence="2" key="1">
    <citation type="submission" date="2019-08" db="EMBL/GenBank/DDBJ databases">
        <authorList>
            <person name="Kucharzyk K."/>
            <person name="Murdoch R.W."/>
            <person name="Higgins S."/>
            <person name="Loffler F."/>
        </authorList>
    </citation>
    <scope>NUCLEOTIDE SEQUENCE</scope>
</reference>
<proteinExistence type="predicted"/>
<comment type="caution">
    <text evidence="2">The sequence shown here is derived from an EMBL/GenBank/DDBJ whole genome shotgun (WGS) entry which is preliminary data.</text>
</comment>
<organism evidence="2">
    <name type="scientific">bioreactor metagenome</name>
    <dbReference type="NCBI Taxonomy" id="1076179"/>
    <lineage>
        <taxon>unclassified sequences</taxon>
        <taxon>metagenomes</taxon>
        <taxon>ecological metagenomes</taxon>
    </lineage>
</organism>
<gene>
    <name evidence="2" type="ORF">SDC9_173583</name>
</gene>